<evidence type="ECO:0000256" key="2">
    <source>
        <dbReference type="SAM" id="MobiDB-lite"/>
    </source>
</evidence>
<evidence type="ECO:0000259" key="4">
    <source>
        <dbReference type="Pfam" id="PF01464"/>
    </source>
</evidence>
<dbReference type="Proteomes" id="UP001180616">
    <property type="component" value="Chromosome"/>
</dbReference>
<dbReference type="InterPro" id="IPR023346">
    <property type="entry name" value="Lysozyme-like_dom_sf"/>
</dbReference>
<dbReference type="PANTHER" id="PTHR37423:SF2">
    <property type="entry name" value="MEMBRANE-BOUND LYTIC MUREIN TRANSGLYCOSYLASE C"/>
    <property type="match status" value="1"/>
</dbReference>
<reference evidence="5" key="1">
    <citation type="submission" date="2023-09" db="EMBL/GenBank/DDBJ databases">
        <authorList>
            <consortium name="CW5 consortium"/>
            <person name="Lu C.-W."/>
        </authorList>
    </citation>
    <scope>NUCLEOTIDE SEQUENCE</scope>
    <source>
        <strain evidence="5">KPS</strain>
    </source>
</reference>
<dbReference type="Gene3D" id="1.10.530.10">
    <property type="match status" value="1"/>
</dbReference>
<sequence>MHNPIFTTGERFALFGLAIAQAFLLLLILLPAPHESDVLRVAAPARERVLTRLSPYGPGFEQELLTAFCARYGYELRWVKADNRDEALRLVADGYADVAVGFGAAPGGDRDNGNGGDSDPTGASGIAPAAIEATAATGDADATPGVSLAALLTRLATGTDPTPLTDLVTGPAYDHARPVLVRWSEPDLPAPVNAVLRDTGTTATARDGQPGDGLRSALLLTTWETSAGPAVPGLLPPSGGPSLLPGAQSGPQPGDAAVDAAPAPDGPRHAMVDGDSWRLWQPFMAEPTAGQATGKALSYHWYWRGDDATLAPRLAEFWREHTAPADTLLDDLTERYFGFLPESLGVPEDGEYAGPVDIFDLMDLMTVVAEKLPNHAPAISRAAAQSNIDPLLLAAVIFQESRFDTSARSKTGVRGIMQLTQNTALLLKVNRMNPSQSIRGGARYLRMLWDSLDDLDLQPWDRWFFTLAAFNQGPGHLRDAIRLNQDLGGTGRTWRELKDTFPKLARPRYHSRTRYGYCRGYEAVAFVESVRYYYYILNGLVALSRPEAEHLAPLLDAVPVRWPAI</sequence>
<comment type="similarity">
    <text evidence="1">Belongs to the transglycosylase Slt family.</text>
</comment>
<accession>A0ABY9QXE7</accession>
<keyword evidence="6" id="KW-1185">Reference proteome</keyword>
<evidence type="ECO:0000256" key="1">
    <source>
        <dbReference type="ARBA" id="ARBA00007734"/>
    </source>
</evidence>
<keyword evidence="3" id="KW-0812">Transmembrane</keyword>
<dbReference type="InterPro" id="IPR008258">
    <property type="entry name" value="Transglycosylase_SLT_dom_1"/>
</dbReference>
<protein>
    <submittedName>
        <fullName evidence="5">Transglycosylase SLT domain-containing protein</fullName>
    </submittedName>
</protein>
<keyword evidence="3" id="KW-0472">Membrane</keyword>
<feature type="domain" description="Transglycosylase SLT" evidence="4">
    <location>
        <begin position="379"/>
        <end position="486"/>
    </location>
</feature>
<feature type="transmembrane region" description="Helical" evidence="3">
    <location>
        <begin position="12"/>
        <end position="32"/>
    </location>
</feature>
<dbReference type="SUPFAM" id="SSF53955">
    <property type="entry name" value="Lysozyme-like"/>
    <property type="match status" value="1"/>
</dbReference>
<dbReference type="SUPFAM" id="SSF53850">
    <property type="entry name" value="Periplasmic binding protein-like II"/>
    <property type="match status" value="1"/>
</dbReference>
<evidence type="ECO:0000256" key="3">
    <source>
        <dbReference type="SAM" id="Phobius"/>
    </source>
</evidence>
<dbReference type="PANTHER" id="PTHR37423">
    <property type="entry name" value="SOLUBLE LYTIC MUREIN TRANSGLYCOSYLASE-RELATED"/>
    <property type="match status" value="1"/>
</dbReference>
<evidence type="ECO:0000313" key="5">
    <source>
        <dbReference type="EMBL" id="WMW64191.1"/>
    </source>
</evidence>
<dbReference type="Pfam" id="PF01464">
    <property type="entry name" value="SLT"/>
    <property type="match status" value="1"/>
</dbReference>
<keyword evidence="3" id="KW-1133">Transmembrane helix</keyword>
<gene>
    <name evidence="5" type="ORF">KPS_002183</name>
</gene>
<evidence type="ECO:0000313" key="6">
    <source>
        <dbReference type="Proteomes" id="UP001180616"/>
    </source>
</evidence>
<feature type="compositionally biased region" description="Low complexity" evidence="2">
    <location>
        <begin position="240"/>
        <end position="263"/>
    </location>
</feature>
<dbReference type="CDD" id="cd13403">
    <property type="entry name" value="MLTF-like"/>
    <property type="match status" value="1"/>
</dbReference>
<feature type="region of interest" description="Disordered" evidence="2">
    <location>
        <begin position="229"/>
        <end position="268"/>
    </location>
</feature>
<proteinExistence type="inferred from homology"/>
<feature type="region of interest" description="Disordered" evidence="2">
    <location>
        <begin position="106"/>
        <end position="125"/>
    </location>
</feature>
<organism evidence="5 6">
    <name type="scientific">Nitratidesulfovibrio liaohensis</name>
    <dbReference type="NCBI Taxonomy" id="2604158"/>
    <lineage>
        <taxon>Bacteria</taxon>
        <taxon>Pseudomonadati</taxon>
        <taxon>Thermodesulfobacteriota</taxon>
        <taxon>Desulfovibrionia</taxon>
        <taxon>Desulfovibrionales</taxon>
        <taxon>Desulfovibrionaceae</taxon>
        <taxon>Nitratidesulfovibrio</taxon>
    </lineage>
</organism>
<dbReference type="EMBL" id="CP133659">
    <property type="protein sequence ID" value="WMW64191.1"/>
    <property type="molecule type" value="Genomic_DNA"/>
</dbReference>
<name>A0ABY9QXE7_9BACT</name>
<dbReference type="RefSeq" id="WP_309540297.1">
    <property type="nucleotide sequence ID" value="NZ_CP133659.1"/>
</dbReference>